<dbReference type="SMART" id="SM00408">
    <property type="entry name" value="IGc2"/>
    <property type="match status" value="3"/>
</dbReference>
<dbReference type="CDD" id="cd00063">
    <property type="entry name" value="FN3"/>
    <property type="match status" value="1"/>
</dbReference>
<feature type="domain" description="Ig-like" evidence="6">
    <location>
        <begin position="324"/>
        <end position="419"/>
    </location>
</feature>
<evidence type="ECO:0000256" key="2">
    <source>
        <dbReference type="ARBA" id="ARBA00022737"/>
    </source>
</evidence>
<dbReference type="SMART" id="SM00409">
    <property type="entry name" value="IG"/>
    <property type="match status" value="5"/>
</dbReference>
<dbReference type="Gene3D" id="2.60.40.10">
    <property type="entry name" value="Immunoglobulins"/>
    <property type="match status" value="5"/>
</dbReference>
<sequence length="612" mass="69403">MNISLRSWSTVVIFAAVIAVCHSQQQLEIIPGSDQYLEEGSLFSFTCESIGTNKYEYPIWIDPQGNQVYDRGSGGSQERYTEQDGKFAIVLFFDNIQENHAGSYSCRAGSLSKTVSVQIYKGIEFEDAEEEQFLTIPETTPVSIVFHSLKLTFHILSFQFHSLPQLEGRFTPMNEEPQTTDDPSTRYVPKAGTGLGITDVALTDEGTYTCRARMPTLGYTRKVEIFVDVLVPPVITQGPQNTTGDEGKSARFTCHADGDPLPVVVWYFHDTPVENPIKYQIGENGRTLSIQNLEESDGGKYDCRAENRVAFVTDSAHLTVNVIPVLGPSQNETRDEDDFVSFTCMVIRGTPFPTLRWKRGIKYYELGEQPDDNRINVNFNSQDQELVLTINNLNRFDIGVYTCEAENVAGTDERDSLLDVYYEPVIEETKTLSVQKSWRRNPTNITCVIMSNPTAEYKWDRNPWPLNRTDHRVYSSQFETSLFIIPDRFNDFGDYRCSAENRLGYVRYVVTLEETFVPDVPKKVESQEIFPDSIILRVMDPENTGGWPIDGYKVGVRQGEFGKIENQFFVKGETIDVKGLKVNTAYQVMVSCHNPVGYSLFSEAIIFETLDY</sequence>
<evidence type="ECO:0000313" key="9">
    <source>
        <dbReference type="RefSeq" id="XP_006818734.1"/>
    </source>
</evidence>
<evidence type="ECO:0000256" key="3">
    <source>
        <dbReference type="ARBA" id="ARBA00023157"/>
    </source>
</evidence>
<keyword evidence="1 5" id="KW-0732">Signal</keyword>
<dbReference type="PANTHER" id="PTHR12231:SF253">
    <property type="entry name" value="DPR-INTERACTING PROTEIN ETA, ISOFORM B-RELATED"/>
    <property type="match status" value="1"/>
</dbReference>
<keyword evidence="2" id="KW-0677">Repeat</keyword>
<evidence type="ECO:0000313" key="8">
    <source>
        <dbReference type="Proteomes" id="UP000694865"/>
    </source>
</evidence>
<feature type="non-terminal residue" evidence="9">
    <location>
        <position position="612"/>
    </location>
</feature>
<feature type="domain" description="Fibronectin type-III" evidence="7">
    <location>
        <begin position="520"/>
        <end position="612"/>
    </location>
</feature>
<evidence type="ECO:0000256" key="4">
    <source>
        <dbReference type="ARBA" id="ARBA00023319"/>
    </source>
</evidence>
<gene>
    <name evidence="9" type="primary">LOC102803116</name>
</gene>
<dbReference type="SUPFAM" id="SSF49265">
    <property type="entry name" value="Fibronectin type III"/>
    <property type="match status" value="1"/>
</dbReference>
<dbReference type="InterPro" id="IPR051170">
    <property type="entry name" value="Neural/epithelial_adhesion"/>
</dbReference>
<name>A0ABM0MFE3_SACKO</name>
<evidence type="ECO:0000256" key="1">
    <source>
        <dbReference type="ARBA" id="ARBA00022729"/>
    </source>
</evidence>
<feature type="domain" description="Ig-like" evidence="6">
    <location>
        <begin position="25"/>
        <end position="116"/>
    </location>
</feature>
<feature type="chain" id="PRO_5046293170" evidence="5">
    <location>
        <begin position="24"/>
        <end position="612"/>
    </location>
</feature>
<feature type="signal peptide" evidence="5">
    <location>
        <begin position="1"/>
        <end position="23"/>
    </location>
</feature>
<dbReference type="CDD" id="cd00096">
    <property type="entry name" value="Ig"/>
    <property type="match status" value="2"/>
</dbReference>
<keyword evidence="4" id="KW-0393">Immunoglobulin domain</keyword>
<dbReference type="InterPro" id="IPR036179">
    <property type="entry name" value="Ig-like_dom_sf"/>
</dbReference>
<dbReference type="InterPro" id="IPR003598">
    <property type="entry name" value="Ig_sub2"/>
</dbReference>
<evidence type="ECO:0000259" key="7">
    <source>
        <dbReference type="PROSITE" id="PS50853"/>
    </source>
</evidence>
<accession>A0ABM0MFE3</accession>
<dbReference type="PANTHER" id="PTHR12231">
    <property type="entry name" value="CTX-RELATED TYPE I TRANSMEMBRANE PROTEIN"/>
    <property type="match status" value="1"/>
</dbReference>
<protein>
    <submittedName>
        <fullName evidence="9">Neural cell adhesion molecule 2-like</fullName>
    </submittedName>
</protein>
<evidence type="ECO:0000259" key="6">
    <source>
        <dbReference type="PROSITE" id="PS50835"/>
    </source>
</evidence>
<dbReference type="InterPro" id="IPR003599">
    <property type="entry name" value="Ig_sub"/>
</dbReference>
<evidence type="ECO:0000256" key="5">
    <source>
        <dbReference type="SAM" id="SignalP"/>
    </source>
</evidence>
<dbReference type="PROSITE" id="PS50853">
    <property type="entry name" value="FN3"/>
    <property type="match status" value="1"/>
</dbReference>
<keyword evidence="8" id="KW-1185">Reference proteome</keyword>
<dbReference type="SUPFAM" id="SSF48726">
    <property type="entry name" value="Immunoglobulin"/>
    <property type="match status" value="5"/>
</dbReference>
<reference evidence="9" key="1">
    <citation type="submission" date="2025-08" db="UniProtKB">
        <authorList>
            <consortium name="RefSeq"/>
        </authorList>
    </citation>
    <scope>IDENTIFICATION</scope>
    <source>
        <tissue evidence="9">Testes</tissue>
    </source>
</reference>
<dbReference type="Pfam" id="PF13927">
    <property type="entry name" value="Ig_3"/>
    <property type="match status" value="2"/>
</dbReference>
<dbReference type="InterPro" id="IPR003961">
    <property type="entry name" value="FN3_dom"/>
</dbReference>
<dbReference type="InterPro" id="IPR013098">
    <property type="entry name" value="Ig_I-set"/>
</dbReference>
<proteinExistence type="predicted"/>
<dbReference type="Proteomes" id="UP000694865">
    <property type="component" value="Unplaced"/>
</dbReference>
<dbReference type="GeneID" id="102803116"/>
<dbReference type="InterPro" id="IPR036116">
    <property type="entry name" value="FN3_sf"/>
</dbReference>
<dbReference type="SMART" id="SM00060">
    <property type="entry name" value="FN3"/>
    <property type="match status" value="1"/>
</dbReference>
<organism evidence="8 9">
    <name type="scientific">Saccoglossus kowalevskii</name>
    <name type="common">Acorn worm</name>
    <dbReference type="NCBI Taxonomy" id="10224"/>
    <lineage>
        <taxon>Eukaryota</taxon>
        <taxon>Metazoa</taxon>
        <taxon>Hemichordata</taxon>
        <taxon>Enteropneusta</taxon>
        <taxon>Harrimaniidae</taxon>
        <taxon>Saccoglossus</taxon>
    </lineage>
</organism>
<dbReference type="InterPro" id="IPR007110">
    <property type="entry name" value="Ig-like_dom"/>
</dbReference>
<dbReference type="RefSeq" id="XP_006818734.1">
    <property type="nucleotide sequence ID" value="XM_006818671.1"/>
</dbReference>
<dbReference type="PROSITE" id="PS50835">
    <property type="entry name" value="IG_LIKE"/>
    <property type="match status" value="4"/>
</dbReference>
<feature type="domain" description="Ig-like" evidence="6">
    <location>
        <begin position="233"/>
        <end position="319"/>
    </location>
</feature>
<keyword evidence="3" id="KW-1015">Disulfide bond</keyword>
<feature type="domain" description="Ig-like" evidence="6">
    <location>
        <begin position="424"/>
        <end position="513"/>
    </location>
</feature>
<dbReference type="InterPro" id="IPR013783">
    <property type="entry name" value="Ig-like_fold"/>
</dbReference>
<dbReference type="Pfam" id="PF07679">
    <property type="entry name" value="I-set"/>
    <property type="match status" value="1"/>
</dbReference>